<organism evidence="1 2">
    <name type="scientific">Schistosoma mattheei</name>
    <dbReference type="NCBI Taxonomy" id="31246"/>
    <lineage>
        <taxon>Eukaryota</taxon>
        <taxon>Metazoa</taxon>
        <taxon>Spiralia</taxon>
        <taxon>Lophotrochozoa</taxon>
        <taxon>Platyhelminthes</taxon>
        <taxon>Trematoda</taxon>
        <taxon>Digenea</taxon>
        <taxon>Strigeidida</taxon>
        <taxon>Schistosomatoidea</taxon>
        <taxon>Schistosomatidae</taxon>
        <taxon>Schistosoma</taxon>
    </lineage>
</organism>
<name>A0A3P8IQN0_9TREM</name>
<protein>
    <submittedName>
        <fullName evidence="1">Uncharacterized protein</fullName>
    </submittedName>
</protein>
<dbReference type="EMBL" id="UZAL01031795">
    <property type="protein sequence ID" value="VDP59239.1"/>
    <property type="molecule type" value="Genomic_DNA"/>
</dbReference>
<accession>A0A3P8IQN0</accession>
<reference evidence="1 2" key="1">
    <citation type="submission" date="2018-11" db="EMBL/GenBank/DDBJ databases">
        <authorList>
            <consortium name="Pathogen Informatics"/>
        </authorList>
    </citation>
    <scope>NUCLEOTIDE SEQUENCE [LARGE SCALE GENOMIC DNA]</scope>
    <source>
        <strain>Denwood</strain>
        <strain evidence="2">Zambia</strain>
    </source>
</reference>
<keyword evidence="2" id="KW-1185">Reference proteome</keyword>
<sequence length="38" mass="4379">MINLIPGKNSEERFKSISANFNFRNSLVNSFILSLTYL</sequence>
<gene>
    <name evidence="1" type="ORF">SMTD_LOCUS11782</name>
</gene>
<evidence type="ECO:0000313" key="2">
    <source>
        <dbReference type="Proteomes" id="UP000269396"/>
    </source>
</evidence>
<dbReference type="AlphaFoldDB" id="A0A3P8IQN0"/>
<dbReference type="Proteomes" id="UP000269396">
    <property type="component" value="Unassembled WGS sequence"/>
</dbReference>
<proteinExistence type="predicted"/>
<evidence type="ECO:0000313" key="1">
    <source>
        <dbReference type="EMBL" id="VDP59239.1"/>
    </source>
</evidence>